<proteinExistence type="inferred from homology"/>
<dbReference type="InterPro" id="IPR006124">
    <property type="entry name" value="Metalloenzyme"/>
</dbReference>
<keyword evidence="3 4" id="KW-0464">Manganese</keyword>
<dbReference type="Pfam" id="PF01676">
    <property type="entry name" value="Metalloenzyme"/>
    <property type="match status" value="1"/>
</dbReference>
<comment type="catalytic activity">
    <reaction evidence="4">
        <text>alpha-D-ribose 1-phosphate = D-ribose 5-phosphate</text>
        <dbReference type="Rhea" id="RHEA:18793"/>
        <dbReference type="ChEBI" id="CHEBI:57720"/>
        <dbReference type="ChEBI" id="CHEBI:78346"/>
        <dbReference type="EC" id="5.4.2.7"/>
    </reaction>
</comment>
<dbReference type="InterPro" id="IPR017850">
    <property type="entry name" value="Alkaline_phosphatase_core_sf"/>
</dbReference>
<name>A0A537LXQ1_9BACT</name>
<keyword evidence="4" id="KW-0963">Cytoplasm</keyword>
<dbReference type="GO" id="GO:0008973">
    <property type="term" value="F:phosphopentomutase activity"/>
    <property type="evidence" value="ECO:0007669"/>
    <property type="project" value="UniProtKB-UniRule"/>
</dbReference>
<dbReference type="GO" id="GO:0030145">
    <property type="term" value="F:manganese ion binding"/>
    <property type="evidence" value="ECO:0007669"/>
    <property type="project" value="UniProtKB-UniRule"/>
</dbReference>
<dbReference type="InterPro" id="IPR010045">
    <property type="entry name" value="DeoB"/>
</dbReference>
<dbReference type="GO" id="GO:0009117">
    <property type="term" value="P:nucleotide metabolic process"/>
    <property type="evidence" value="ECO:0007669"/>
    <property type="project" value="UniProtKB-UniRule"/>
</dbReference>
<evidence type="ECO:0000313" key="8">
    <source>
        <dbReference type="Proteomes" id="UP000320393"/>
    </source>
</evidence>
<dbReference type="GO" id="GO:0006015">
    <property type="term" value="P:5-phosphoribose 1-diphosphate biosynthetic process"/>
    <property type="evidence" value="ECO:0007669"/>
    <property type="project" value="UniProtKB-UniPathway"/>
</dbReference>
<dbReference type="Gene3D" id="3.30.70.1250">
    <property type="entry name" value="Phosphopentomutase"/>
    <property type="match status" value="1"/>
</dbReference>
<dbReference type="SUPFAM" id="SSF143856">
    <property type="entry name" value="DeoB insert domain-like"/>
    <property type="match status" value="1"/>
</dbReference>
<dbReference type="EMBL" id="VBAM01000176">
    <property type="protein sequence ID" value="TMJ12752.1"/>
    <property type="molecule type" value="Genomic_DNA"/>
</dbReference>
<dbReference type="NCBIfam" id="TIGR01696">
    <property type="entry name" value="deoB"/>
    <property type="match status" value="1"/>
</dbReference>
<dbReference type="PANTHER" id="PTHR21110:SF0">
    <property type="entry name" value="PHOSPHOPENTOMUTASE"/>
    <property type="match status" value="1"/>
</dbReference>
<comment type="similarity">
    <text evidence="1 4">Belongs to the phosphopentomutase family.</text>
</comment>
<evidence type="ECO:0000256" key="1">
    <source>
        <dbReference type="ARBA" id="ARBA00010373"/>
    </source>
</evidence>
<feature type="binding site" evidence="4">
    <location>
        <position position="289"/>
    </location>
    <ligand>
        <name>Mn(2+)</name>
        <dbReference type="ChEBI" id="CHEBI:29035"/>
        <label>2</label>
    </ligand>
</feature>
<evidence type="ECO:0000256" key="4">
    <source>
        <dbReference type="HAMAP-Rule" id="MF_00740"/>
    </source>
</evidence>
<keyword evidence="4 7" id="KW-0413">Isomerase</keyword>
<comment type="catalytic activity">
    <reaction evidence="4">
        <text>2-deoxy-alpha-D-ribose 1-phosphate = 2-deoxy-D-ribose 5-phosphate</text>
        <dbReference type="Rhea" id="RHEA:27658"/>
        <dbReference type="ChEBI" id="CHEBI:57259"/>
        <dbReference type="ChEBI" id="CHEBI:62877"/>
        <dbReference type="EC" id="5.4.2.7"/>
    </reaction>
</comment>
<sequence length="392" mass="41394">MRPRRVLVIVLDSCGVGALPDAARYGDAGASTLPHTAAACGGLALPTLGRLGLGRIVSIAGVPPEPAPAGAFGKMAERSAGKDSTTGHWELMGIVLDRPFPTYPRGFPPDVIEPFEARIGRRVLGNRAASGTEIIKDLGAEHLRTGFPIVYTSADSVFQIAAHEARIPVEELYRACRIAREILTGPHAVGRVIARPFVGEPGRFVRTDRRRDFSLPPPAPTVLDRVRGAGLPVVAIGKIHDLFAGQGITEAIHTHDDLDGMRATLRAMTTTPEGLIFTNLVDLDTLFGHRNNPRGYGRDLEQIDTEIARVAGRLAPADLLIITADHGNDPTTPSTDHTREYVPLLVAGPLVRAGADLGVRSTFADLGATVAQALGTSAPDAGTGFLAEVLAG</sequence>
<dbReference type="PIRSF" id="PIRSF001491">
    <property type="entry name" value="Ppentomutase"/>
    <property type="match status" value="1"/>
</dbReference>
<comment type="caution">
    <text evidence="7">The sequence shown here is derived from an EMBL/GenBank/DDBJ whole genome shotgun (WGS) entry which is preliminary data.</text>
</comment>
<dbReference type="NCBIfam" id="NF003766">
    <property type="entry name" value="PRK05362.1"/>
    <property type="match status" value="1"/>
</dbReference>
<reference evidence="7 8" key="1">
    <citation type="journal article" date="2019" name="Nat. Microbiol.">
        <title>Mediterranean grassland soil C-N compound turnover is dependent on rainfall and depth, and is mediated by genomically divergent microorganisms.</title>
        <authorList>
            <person name="Diamond S."/>
            <person name="Andeer P.F."/>
            <person name="Li Z."/>
            <person name="Crits-Christoph A."/>
            <person name="Burstein D."/>
            <person name="Anantharaman K."/>
            <person name="Lane K.R."/>
            <person name="Thomas B.C."/>
            <person name="Pan C."/>
            <person name="Northen T.R."/>
            <person name="Banfield J.F."/>
        </authorList>
    </citation>
    <scope>NUCLEOTIDE SEQUENCE [LARGE SCALE GENOMIC DNA]</scope>
    <source>
        <strain evidence="7">NP_5</strain>
    </source>
</reference>
<feature type="domain" description="Metalloenzyme" evidence="6">
    <location>
        <begin position="5"/>
        <end position="377"/>
    </location>
</feature>
<dbReference type="SUPFAM" id="SSF53649">
    <property type="entry name" value="Alkaline phosphatase-like"/>
    <property type="match status" value="1"/>
</dbReference>
<feature type="binding site" evidence="4">
    <location>
        <position position="337"/>
    </location>
    <ligand>
        <name>Mn(2+)</name>
        <dbReference type="ChEBI" id="CHEBI:29035"/>
        <label>2</label>
    </ligand>
</feature>
<dbReference type="CDD" id="cd16009">
    <property type="entry name" value="PPM"/>
    <property type="match status" value="1"/>
</dbReference>
<dbReference type="Gene3D" id="3.40.720.10">
    <property type="entry name" value="Alkaline Phosphatase, subunit A"/>
    <property type="match status" value="1"/>
</dbReference>
<keyword evidence="2 4" id="KW-0479">Metal-binding</keyword>
<evidence type="ECO:0000313" key="7">
    <source>
        <dbReference type="EMBL" id="TMJ12752.1"/>
    </source>
</evidence>
<comment type="subcellular location">
    <subcellularLocation>
        <location evidence="4">Cytoplasm</location>
    </subcellularLocation>
</comment>
<evidence type="ECO:0000256" key="2">
    <source>
        <dbReference type="ARBA" id="ARBA00022723"/>
    </source>
</evidence>
<dbReference type="Proteomes" id="UP000320393">
    <property type="component" value="Unassembled WGS sequence"/>
</dbReference>
<comment type="cofactor">
    <cofactor evidence="4">
        <name>Mn(2+)</name>
        <dbReference type="ChEBI" id="CHEBI:29035"/>
    </cofactor>
    <text evidence="4">Binds 2 manganese ions.</text>
</comment>
<evidence type="ECO:0000256" key="3">
    <source>
        <dbReference type="ARBA" id="ARBA00023211"/>
    </source>
</evidence>
<accession>A0A537LXQ1</accession>
<gene>
    <name evidence="4" type="primary">deoB</name>
    <name evidence="7" type="ORF">E6H02_05715</name>
</gene>
<feature type="binding site" evidence="4">
    <location>
        <position position="284"/>
    </location>
    <ligand>
        <name>Mn(2+)</name>
        <dbReference type="ChEBI" id="CHEBI:29035"/>
        <label>2</label>
    </ligand>
</feature>
<dbReference type="GO" id="GO:0006018">
    <property type="term" value="P:2-deoxyribose 1-phosphate catabolic process"/>
    <property type="evidence" value="ECO:0007669"/>
    <property type="project" value="UniProtKB-UniRule"/>
</dbReference>
<comment type="function">
    <text evidence="4">Isomerase that catalyzes the conversion of deoxy-ribose 1-phosphate (dRib-1-P) and ribose 1-phosphate (Rib-1-P) to deoxy-ribose 5-phosphate (dRib-5-P) and ribose 5-phosphate (Rib-5-P), respectively.</text>
</comment>
<evidence type="ECO:0000259" key="6">
    <source>
        <dbReference type="Pfam" id="PF01676"/>
    </source>
</evidence>
<feature type="binding site" evidence="4">
    <location>
        <position position="12"/>
    </location>
    <ligand>
        <name>Mn(2+)</name>
        <dbReference type="ChEBI" id="CHEBI:29035"/>
        <label>1</label>
    </ligand>
</feature>
<feature type="binding site" evidence="4">
    <location>
        <position position="326"/>
    </location>
    <ligand>
        <name>Mn(2+)</name>
        <dbReference type="ChEBI" id="CHEBI:29035"/>
        <label>1</label>
    </ligand>
</feature>
<dbReference type="PANTHER" id="PTHR21110">
    <property type="entry name" value="PHOSPHOPENTOMUTASE"/>
    <property type="match status" value="1"/>
</dbReference>
<dbReference type="GO" id="GO:0005829">
    <property type="term" value="C:cytosol"/>
    <property type="evidence" value="ECO:0007669"/>
    <property type="project" value="TreeGrafter"/>
</dbReference>
<comment type="pathway">
    <text evidence="4">Carbohydrate degradation; 2-deoxy-D-ribose 1-phosphate degradation; D-glyceraldehyde 3-phosphate and acetaldehyde from 2-deoxy-alpha-D-ribose 1-phosphate: step 1/2.</text>
</comment>
<dbReference type="GO" id="GO:0000287">
    <property type="term" value="F:magnesium ion binding"/>
    <property type="evidence" value="ECO:0007669"/>
    <property type="project" value="UniProtKB-UniRule"/>
</dbReference>
<evidence type="ECO:0000256" key="5">
    <source>
        <dbReference type="NCBIfam" id="TIGR01696"/>
    </source>
</evidence>
<dbReference type="InterPro" id="IPR024052">
    <property type="entry name" value="Phosphopentomutase_DeoB_cap_sf"/>
</dbReference>
<protein>
    <recommendedName>
        <fullName evidence="4 5">Phosphopentomutase</fullName>
        <ecNumber evidence="4 5">5.4.2.7</ecNumber>
    </recommendedName>
    <alternativeName>
        <fullName evidence="4">Phosphodeoxyribomutase</fullName>
    </alternativeName>
</protein>
<organism evidence="7 8">
    <name type="scientific">Candidatus Segetimicrobium genomatis</name>
    <dbReference type="NCBI Taxonomy" id="2569760"/>
    <lineage>
        <taxon>Bacteria</taxon>
        <taxon>Bacillati</taxon>
        <taxon>Candidatus Sysuimicrobiota</taxon>
        <taxon>Candidatus Sysuimicrobiia</taxon>
        <taxon>Candidatus Sysuimicrobiales</taxon>
        <taxon>Candidatus Segetimicrobiaceae</taxon>
        <taxon>Candidatus Segetimicrobium</taxon>
    </lineage>
</organism>
<dbReference type="EC" id="5.4.2.7" evidence="4 5"/>
<dbReference type="HAMAP" id="MF_00740">
    <property type="entry name" value="Phosphopentomut"/>
    <property type="match status" value="1"/>
</dbReference>
<dbReference type="UniPathway" id="UPA00087">
    <property type="reaction ID" value="UER00173"/>
</dbReference>
<feature type="binding site" evidence="4">
    <location>
        <position position="325"/>
    </location>
    <ligand>
        <name>Mn(2+)</name>
        <dbReference type="ChEBI" id="CHEBI:29035"/>
        <label>1</label>
    </ligand>
</feature>
<dbReference type="AlphaFoldDB" id="A0A537LXQ1"/>
<dbReference type="GO" id="GO:0043094">
    <property type="term" value="P:metabolic compound salvage"/>
    <property type="evidence" value="ECO:0007669"/>
    <property type="project" value="UniProtKB-UniRule"/>
</dbReference>